<dbReference type="HOGENOM" id="CLU_3214032_0_0_6"/>
<organism evidence="1 2">
    <name type="scientific">Cedecea davisae DSM 4568</name>
    <dbReference type="NCBI Taxonomy" id="566551"/>
    <lineage>
        <taxon>Bacteria</taxon>
        <taxon>Pseudomonadati</taxon>
        <taxon>Pseudomonadota</taxon>
        <taxon>Gammaproteobacteria</taxon>
        <taxon>Enterobacterales</taxon>
        <taxon>Enterobacteriaceae</taxon>
        <taxon>Cedecea</taxon>
    </lineage>
</organism>
<reference evidence="1 2" key="1">
    <citation type="submission" date="2013-04" db="EMBL/GenBank/DDBJ databases">
        <authorList>
            <person name="Weinstock G."/>
            <person name="Sodergren E."/>
            <person name="Lobos E.A."/>
            <person name="Fulton L."/>
            <person name="Fulton R."/>
            <person name="Courtney L."/>
            <person name="Fronick C."/>
            <person name="O'Laughlin M."/>
            <person name="Godfrey J."/>
            <person name="Wilson R.M."/>
            <person name="Miner T."/>
            <person name="Farmer C."/>
            <person name="Delehaunty K."/>
            <person name="Cordes M."/>
            <person name="Minx P."/>
            <person name="Tomlinson C."/>
            <person name="Chen J."/>
            <person name="Wollam A."/>
            <person name="Pepin K.H."/>
            <person name="Palsikar V.B."/>
            <person name="Zhang X."/>
            <person name="Suruliraj S."/>
            <person name="Perna N.T."/>
            <person name="Plunkett G."/>
            <person name="Warren W."/>
            <person name="Mitreva M."/>
            <person name="Mardis E.R."/>
            <person name="Wilson R.K."/>
        </authorList>
    </citation>
    <scope>NUCLEOTIDE SEQUENCE [LARGE SCALE GENOMIC DNA]</scope>
    <source>
        <strain evidence="1 2">DSM 4568</strain>
    </source>
</reference>
<protein>
    <submittedName>
        <fullName evidence="1">Uncharacterized protein</fullName>
    </submittedName>
</protein>
<evidence type="ECO:0000313" key="1">
    <source>
        <dbReference type="EMBL" id="EPF14914.1"/>
    </source>
</evidence>
<name>S3JNU2_9ENTR</name>
<dbReference type="Proteomes" id="UP000014585">
    <property type="component" value="Unassembled WGS sequence"/>
</dbReference>
<gene>
    <name evidence="1" type="ORF">HMPREF0201_03581</name>
</gene>
<dbReference type="EMBL" id="ATDT01000032">
    <property type="protein sequence ID" value="EPF14914.1"/>
    <property type="molecule type" value="Genomic_DNA"/>
</dbReference>
<sequence>MTVKPSQTATETVTEKIILKIHIIKKCICDHYKPSHRDGFVMLL</sequence>
<dbReference type="AlphaFoldDB" id="S3JNU2"/>
<evidence type="ECO:0000313" key="2">
    <source>
        <dbReference type="Proteomes" id="UP000014585"/>
    </source>
</evidence>
<proteinExistence type="predicted"/>
<comment type="caution">
    <text evidence="1">The sequence shown here is derived from an EMBL/GenBank/DDBJ whole genome shotgun (WGS) entry which is preliminary data.</text>
</comment>
<accession>S3JNU2</accession>